<protein>
    <submittedName>
        <fullName evidence="2">Uncharacterized protein</fullName>
    </submittedName>
</protein>
<evidence type="ECO:0000313" key="2">
    <source>
        <dbReference type="EMBL" id="AEG50765.1"/>
    </source>
</evidence>
<dbReference type="EMBL" id="CP002799">
    <property type="protein sequence ID" value="AEG50765.1"/>
    <property type="molecule type" value="Genomic_DNA"/>
</dbReference>
<accession>F6F2V3</accession>
<organism evidence="2 3">
    <name type="scientific">Sphingobium chlorophenolicum L-1</name>
    <dbReference type="NCBI Taxonomy" id="690566"/>
    <lineage>
        <taxon>Bacteria</taxon>
        <taxon>Pseudomonadati</taxon>
        <taxon>Pseudomonadota</taxon>
        <taxon>Alphaproteobacteria</taxon>
        <taxon>Sphingomonadales</taxon>
        <taxon>Sphingomonadaceae</taxon>
        <taxon>Sphingobium</taxon>
    </lineage>
</organism>
<reference evidence="2 3" key="1">
    <citation type="submission" date="2011-05" db="EMBL/GenBank/DDBJ databases">
        <title>Complete sequence of chromosome 2 of Sphingobium chlorophenolicum L-1.</title>
        <authorList>
            <consortium name="US DOE Joint Genome Institute"/>
            <person name="Lucas S."/>
            <person name="Han J."/>
            <person name="Lapidus A."/>
            <person name="Cheng J.-F."/>
            <person name="Goodwin L."/>
            <person name="Pitluck S."/>
            <person name="Peters L."/>
            <person name="Daligault H."/>
            <person name="Han C."/>
            <person name="Tapia R."/>
            <person name="Land M."/>
            <person name="Hauser L."/>
            <person name="Kyrpides N."/>
            <person name="Ivanova N."/>
            <person name="Pagani I."/>
            <person name="Turner P."/>
            <person name="Copley S."/>
            <person name="Woyke T."/>
        </authorList>
    </citation>
    <scope>NUCLEOTIDE SEQUENCE [LARGE SCALE GENOMIC DNA]</scope>
    <source>
        <strain evidence="2 3">L-1</strain>
    </source>
</reference>
<evidence type="ECO:0000313" key="3">
    <source>
        <dbReference type="Proteomes" id="UP000007150"/>
    </source>
</evidence>
<evidence type="ECO:0000256" key="1">
    <source>
        <dbReference type="SAM" id="MobiDB-lite"/>
    </source>
</evidence>
<gene>
    <name evidence="2" type="ORF">Sphch_3150</name>
</gene>
<feature type="region of interest" description="Disordered" evidence="1">
    <location>
        <begin position="1"/>
        <end position="22"/>
    </location>
</feature>
<proteinExistence type="predicted"/>
<keyword evidence="3" id="KW-1185">Reference proteome</keyword>
<dbReference type="HOGENOM" id="CLU_2572059_0_0_5"/>
<dbReference type="KEGG" id="sch:Sphch_3150"/>
<sequence precursor="true">MRRNVGPLGKRASTRRPANKKSLRAAMSAAACKRAVACAGGQRLFRVRRRPSRLWTSLRPMLQAQAPLDRPIMLIPISKES</sequence>
<feature type="compositionally biased region" description="Basic residues" evidence="1">
    <location>
        <begin position="12"/>
        <end position="22"/>
    </location>
</feature>
<dbReference type="STRING" id="690566.Sphch_3150"/>
<dbReference type="Proteomes" id="UP000007150">
    <property type="component" value="Chromosome 2"/>
</dbReference>
<dbReference type="AlphaFoldDB" id="F6F2V3"/>
<name>F6F2V3_SPHCR</name>